<reference evidence="11 12" key="1">
    <citation type="submission" date="2015-04" db="EMBL/GenBank/DDBJ databases">
        <title>The draft genome sequence of Roseovarius sp.R12b.</title>
        <authorList>
            <person name="Li G."/>
            <person name="Lai Q."/>
            <person name="Shao Z."/>
            <person name="Yan P."/>
        </authorList>
    </citation>
    <scope>NUCLEOTIDE SEQUENCE [LARGE SCALE GENOMIC DNA]</scope>
    <source>
        <strain evidence="11 12">R12B</strain>
    </source>
</reference>
<dbReference type="GO" id="GO:0005524">
    <property type="term" value="F:ATP binding"/>
    <property type="evidence" value="ECO:0007669"/>
    <property type="project" value="UniProtKB-UniRule"/>
</dbReference>
<evidence type="ECO:0000256" key="9">
    <source>
        <dbReference type="HAMAP-Rule" id="MF_00328"/>
    </source>
</evidence>
<dbReference type="CDD" id="cd00071">
    <property type="entry name" value="GMPK"/>
    <property type="match status" value="1"/>
</dbReference>
<evidence type="ECO:0000256" key="1">
    <source>
        <dbReference type="ARBA" id="ARBA00005790"/>
    </source>
</evidence>
<comment type="function">
    <text evidence="9">Essential for recycling GMP and indirectly, cGMP.</text>
</comment>
<dbReference type="InterPro" id="IPR027417">
    <property type="entry name" value="P-loop_NTPase"/>
</dbReference>
<evidence type="ECO:0000256" key="5">
    <source>
        <dbReference type="ARBA" id="ARBA00022741"/>
    </source>
</evidence>
<name>A0A0T5NZI3_9RHOB</name>
<evidence type="ECO:0000313" key="11">
    <source>
        <dbReference type="EMBL" id="KRS14302.1"/>
    </source>
</evidence>
<feature type="domain" description="Guanylate kinase-like" evidence="10">
    <location>
        <begin position="6"/>
        <end position="186"/>
    </location>
</feature>
<dbReference type="PANTHER" id="PTHR23117:SF13">
    <property type="entry name" value="GUANYLATE KINASE"/>
    <property type="match status" value="1"/>
</dbReference>
<dbReference type="FunFam" id="3.30.63.10:FF:000002">
    <property type="entry name" value="Guanylate kinase 1"/>
    <property type="match status" value="1"/>
</dbReference>
<keyword evidence="12" id="KW-1185">Reference proteome</keyword>
<evidence type="ECO:0000256" key="7">
    <source>
        <dbReference type="ARBA" id="ARBA00022840"/>
    </source>
</evidence>
<gene>
    <name evidence="9" type="primary">gmk</name>
    <name evidence="11" type="ORF">XM53_00775</name>
</gene>
<keyword evidence="5 9" id="KW-0547">Nucleotide-binding</keyword>
<comment type="caution">
    <text evidence="11">The sequence shown here is derived from an EMBL/GenBank/DDBJ whole genome shotgun (WGS) entry which is preliminary data.</text>
</comment>
<dbReference type="EMBL" id="LAXJ01000002">
    <property type="protein sequence ID" value="KRS14302.1"/>
    <property type="molecule type" value="Genomic_DNA"/>
</dbReference>
<dbReference type="PROSITE" id="PS00856">
    <property type="entry name" value="GUANYLATE_KINASE_1"/>
    <property type="match status" value="1"/>
</dbReference>
<dbReference type="GO" id="GO:0005829">
    <property type="term" value="C:cytosol"/>
    <property type="evidence" value="ECO:0007669"/>
    <property type="project" value="TreeGrafter"/>
</dbReference>
<keyword evidence="9" id="KW-0963">Cytoplasm</keyword>
<dbReference type="HAMAP" id="MF_00328">
    <property type="entry name" value="Guanylate_kinase"/>
    <property type="match status" value="1"/>
</dbReference>
<dbReference type="Gene3D" id="3.30.63.10">
    <property type="entry name" value="Guanylate Kinase phosphate binding domain"/>
    <property type="match status" value="1"/>
</dbReference>
<dbReference type="AlphaFoldDB" id="A0A0T5NZI3"/>
<feature type="binding site" evidence="9">
    <location>
        <begin position="13"/>
        <end position="20"/>
    </location>
    <ligand>
        <name>ATP</name>
        <dbReference type="ChEBI" id="CHEBI:30616"/>
    </ligand>
</feature>
<comment type="catalytic activity">
    <reaction evidence="9">
        <text>GMP + ATP = GDP + ADP</text>
        <dbReference type="Rhea" id="RHEA:20780"/>
        <dbReference type="ChEBI" id="CHEBI:30616"/>
        <dbReference type="ChEBI" id="CHEBI:58115"/>
        <dbReference type="ChEBI" id="CHEBI:58189"/>
        <dbReference type="ChEBI" id="CHEBI:456216"/>
        <dbReference type="EC" id="2.7.4.8"/>
    </reaction>
</comment>
<evidence type="ECO:0000256" key="4">
    <source>
        <dbReference type="ARBA" id="ARBA00022679"/>
    </source>
</evidence>
<dbReference type="Pfam" id="PF00625">
    <property type="entry name" value="Guanylate_kin"/>
    <property type="match status" value="1"/>
</dbReference>
<evidence type="ECO:0000256" key="8">
    <source>
        <dbReference type="ARBA" id="ARBA00030128"/>
    </source>
</evidence>
<dbReference type="InterPro" id="IPR017665">
    <property type="entry name" value="Guanylate_kinase"/>
</dbReference>
<dbReference type="OrthoDB" id="9808150at2"/>
<sequence>MKHRRGLLIILSSPSGAGKSTLSRRLRDWDQTISFSVSATTRPPRAGEVDGQDYHFLDDSTFRRQVAAGEMLEHAHVFGNFYGSPRGPVQAAIDKGRDVLFDIDWQGAQQIQNSVLGPHTLSIFILPPSITELHRRLETRGQDSPETIAKRMQKSWDEISHWGEYDYVLVNDDLETTDTALKTIVSAARLRRLQQPDLNAHVQRLQAEFEER</sequence>
<dbReference type="PROSITE" id="PS50052">
    <property type="entry name" value="GUANYLATE_KINASE_2"/>
    <property type="match status" value="1"/>
</dbReference>
<comment type="similarity">
    <text evidence="1 9">Belongs to the guanylate kinase family.</text>
</comment>
<dbReference type="RefSeq" id="WP_057789329.1">
    <property type="nucleotide sequence ID" value="NZ_LAXJ01000002.1"/>
</dbReference>
<dbReference type="GO" id="GO:0004385">
    <property type="term" value="F:GMP kinase activity"/>
    <property type="evidence" value="ECO:0007669"/>
    <property type="project" value="UniProtKB-UniRule"/>
</dbReference>
<protein>
    <recommendedName>
        <fullName evidence="3 9">Guanylate kinase</fullName>
        <ecNumber evidence="2 9">2.7.4.8</ecNumber>
    </recommendedName>
    <alternativeName>
        <fullName evidence="8 9">GMP kinase</fullName>
    </alternativeName>
</protein>
<keyword evidence="4 9" id="KW-0808">Transferase</keyword>
<dbReference type="Gene3D" id="3.40.50.300">
    <property type="entry name" value="P-loop containing nucleotide triphosphate hydrolases"/>
    <property type="match status" value="1"/>
</dbReference>
<evidence type="ECO:0000313" key="12">
    <source>
        <dbReference type="Proteomes" id="UP000051295"/>
    </source>
</evidence>
<dbReference type="InterPro" id="IPR008144">
    <property type="entry name" value="Guanylate_kin-like_dom"/>
</dbReference>
<evidence type="ECO:0000256" key="2">
    <source>
        <dbReference type="ARBA" id="ARBA00012961"/>
    </source>
</evidence>
<dbReference type="NCBIfam" id="TIGR03263">
    <property type="entry name" value="guanyl_kin"/>
    <property type="match status" value="1"/>
</dbReference>
<dbReference type="PANTHER" id="PTHR23117">
    <property type="entry name" value="GUANYLATE KINASE-RELATED"/>
    <property type="match status" value="1"/>
</dbReference>
<evidence type="ECO:0000256" key="3">
    <source>
        <dbReference type="ARBA" id="ARBA00016296"/>
    </source>
</evidence>
<dbReference type="PATRIC" id="fig|1641875.4.peg.1240"/>
<comment type="subcellular location">
    <subcellularLocation>
        <location evidence="9">Cytoplasm</location>
    </subcellularLocation>
</comment>
<dbReference type="Proteomes" id="UP000051295">
    <property type="component" value="Unassembled WGS sequence"/>
</dbReference>
<dbReference type="EC" id="2.7.4.8" evidence="2 9"/>
<dbReference type="InterPro" id="IPR020590">
    <property type="entry name" value="Guanylate_kinase_CS"/>
</dbReference>
<accession>A0A0T5NZI3</accession>
<proteinExistence type="inferred from homology"/>
<dbReference type="STRING" id="1641875.XM53_00775"/>
<dbReference type="InterPro" id="IPR008145">
    <property type="entry name" value="GK/Ca_channel_bsu"/>
</dbReference>
<keyword evidence="6 9" id="KW-0418">Kinase</keyword>
<evidence type="ECO:0000256" key="6">
    <source>
        <dbReference type="ARBA" id="ARBA00022777"/>
    </source>
</evidence>
<evidence type="ECO:0000259" key="10">
    <source>
        <dbReference type="PROSITE" id="PS50052"/>
    </source>
</evidence>
<dbReference type="SUPFAM" id="SSF52540">
    <property type="entry name" value="P-loop containing nucleoside triphosphate hydrolases"/>
    <property type="match status" value="1"/>
</dbReference>
<dbReference type="SMART" id="SM00072">
    <property type="entry name" value="GuKc"/>
    <property type="match status" value="1"/>
</dbReference>
<organism evidence="11 12">
    <name type="scientific">Roseovarius atlanticus</name>
    <dbReference type="NCBI Taxonomy" id="1641875"/>
    <lineage>
        <taxon>Bacteria</taxon>
        <taxon>Pseudomonadati</taxon>
        <taxon>Pseudomonadota</taxon>
        <taxon>Alphaproteobacteria</taxon>
        <taxon>Rhodobacterales</taxon>
        <taxon>Roseobacteraceae</taxon>
        <taxon>Roseovarius</taxon>
    </lineage>
</organism>
<keyword evidence="7 9" id="KW-0067">ATP-binding</keyword>